<organism evidence="2 3">
    <name type="scientific">Planotetraspora mira</name>
    <dbReference type="NCBI Taxonomy" id="58121"/>
    <lineage>
        <taxon>Bacteria</taxon>
        <taxon>Bacillati</taxon>
        <taxon>Actinomycetota</taxon>
        <taxon>Actinomycetes</taxon>
        <taxon>Streptosporangiales</taxon>
        <taxon>Streptosporangiaceae</taxon>
        <taxon>Planotetraspora</taxon>
    </lineage>
</organism>
<evidence type="ECO:0000256" key="1">
    <source>
        <dbReference type="SAM" id="Phobius"/>
    </source>
</evidence>
<dbReference type="Proteomes" id="UP000650628">
    <property type="component" value="Unassembled WGS sequence"/>
</dbReference>
<protein>
    <recommendedName>
        <fullName evidence="4">DUF4760 domain-containing protein</fullName>
    </recommendedName>
</protein>
<gene>
    <name evidence="2" type="ORF">Pmi06nite_04190</name>
</gene>
<keyword evidence="1" id="KW-0472">Membrane</keyword>
<keyword evidence="1" id="KW-1133">Transmembrane helix</keyword>
<dbReference type="RefSeq" id="WP_203951078.1">
    <property type="nucleotide sequence ID" value="NZ_BOOO01000002.1"/>
</dbReference>
<evidence type="ECO:0000313" key="2">
    <source>
        <dbReference type="EMBL" id="GII26977.1"/>
    </source>
</evidence>
<dbReference type="EMBL" id="BOOO01000002">
    <property type="protein sequence ID" value="GII26977.1"/>
    <property type="molecule type" value="Genomic_DNA"/>
</dbReference>
<keyword evidence="3" id="KW-1185">Reference proteome</keyword>
<evidence type="ECO:0000313" key="3">
    <source>
        <dbReference type="Proteomes" id="UP000650628"/>
    </source>
</evidence>
<accession>A0A8J3X3V6</accession>
<proteinExistence type="predicted"/>
<evidence type="ECO:0008006" key="4">
    <source>
        <dbReference type="Google" id="ProtNLM"/>
    </source>
</evidence>
<feature type="transmembrane region" description="Helical" evidence="1">
    <location>
        <begin position="6"/>
        <end position="26"/>
    </location>
</feature>
<comment type="caution">
    <text evidence="2">The sequence shown here is derived from an EMBL/GenBank/DDBJ whole genome shotgun (WGS) entry which is preliminary data.</text>
</comment>
<name>A0A8J3X3V6_9ACTN</name>
<sequence length="156" mass="17282">MNDALSISVTVAALVVAIVSAFIAWSSARTARLSSRAGHIQNLFLANQAALDHPELWMDVHGIPPETSEREARALVYLSVLLDGYLVAHDLRTGGDFDRMLREMKRDGDSLCRMLAIPENAARWEIVKNHSYGDFEPGFIAAVEALIAHEQAKRRN</sequence>
<keyword evidence="1" id="KW-0812">Transmembrane</keyword>
<dbReference type="AlphaFoldDB" id="A0A8J3X3V6"/>
<reference evidence="2 3" key="1">
    <citation type="submission" date="2021-01" db="EMBL/GenBank/DDBJ databases">
        <title>Whole genome shotgun sequence of Planotetraspora mira NBRC 15435.</title>
        <authorList>
            <person name="Komaki H."/>
            <person name="Tamura T."/>
        </authorList>
    </citation>
    <scope>NUCLEOTIDE SEQUENCE [LARGE SCALE GENOMIC DNA]</scope>
    <source>
        <strain evidence="2 3">NBRC 15435</strain>
    </source>
</reference>